<organism evidence="1 2">
    <name type="scientific">Prymnesium parvum</name>
    <name type="common">Toxic golden alga</name>
    <dbReference type="NCBI Taxonomy" id="97485"/>
    <lineage>
        <taxon>Eukaryota</taxon>
        <taxon>Haptista</taxon>
        <taxon>Haptophyta</taxon>
        <taxon>Prymnesiophyceae</taxon>
        <taxon>Prymnesiales</taxon>
        <taxon>Prymnesiaceae</taxon>
        <taxon>Prymnesium</taxon>
    </lineage>
</organism>
<dbReference type="Proteomes" id="UP001515480">
    <property type="component" value="Unassembled WGS sequence"/>
</dbReference>
<proteinExistence type="predicted"/>
<accession>A0AB34KAW1</accession>
<dbReference type="EMBL" id="JBGBPQ010000001">
    <property type="protein sequence ID" value="KAL1530472.1"/>
    <property type="molecule type" value="Genomic_DNA"/>
</dbReference>
<protein>
    <recommendedName>
        <fullName evidence="3">Tyr recombinase domain-containing protein</fullName>
    </recommendedName>
</protein>
<evidence type="ECO:0000313" key="1">
    <source>
        <dbReference type="EMBL" id="KAL1530472.1"/>
    </source>
</evidence>
<keyword evidence="2" id="KW-1185">Reference proteome</keyword>
<reference evidence="1 2" key="1">
    <citation type="journal article" date="2024" name="Science">
        <title>Giant polyketide synthase enzymes in the biosynthesis of giant marine polyether toxins.</title>
        <authorList>
            <person name="Fallon T.R."/>
            <person name="Shende V.V."/>
            <person name="Wierzbicki I.H."/>
            <person name="Pendleton A.L."/>
            <person name="Watervoot N.F."/>
            <person name="Auber R.P."/>
            <person name="Gonzalez D.J."/>
            <person name="Wisecaver J.H."/>
            <person name="Moore B.S."/>
        </authorList>
    </citation>
    <scope>NUCLEOTIDE SEQUENCE [LARGE SCALE GENOMIC DNA]</scope>
    <source>
        <strain evidence="1 2">12B1</strain>
    </source>
</reference>
<evidence type="ECO:0000313" key="2">
    <source>
        <dbReference type="Proteomes" id="UP001515480"/>
    </source>
</evidence>
<evidence type="ECO:0008006" key="3">
    <source>
        <dbReference type="Google" id="ProtNLM"/>
    </source>
</evidence>
<name>A0AB34KAW1_PRYPA</name>
<comment type="caution">
    <text evidence="1">The sequence shown here is derived from an EMBL/GenBank/DDBJ whole genome shotgun (WGS) entry which is preliminary data.</text>
</comment>
<gene>
    <name evidence="1" type="ORF">AB1Y20_001374</name>
</gene>
<dbReference type="AlphaFoldDB" id="A0AB34KAW1"/>
<sequence length="181" mass="19947">MGRQDSCVSLLREDHGVDHQYLWLRLTEKQKRSSRFRRIVRIPIARASVRGHASVIPALATVARAFVSACLELPGKARCTHFFQLPGEPPPVTASMSAWLEHALRELGIAAPAGLAYLGHSLRSGASSAAEAIRVSRFRGNWLGAWVGTEWEHSRASLHRSFFPGHARSILLVWLAPGRGV</sequence>